<comment type="caution">
    <text evidence="1">The sequence shown here is derived from an EMBL/GenBank/DDBJ whole genome shotgun (WGS) entry which is preliminary data.</text>
</comment>
<dbReference type="AlphaFoldDB" id="I2FSX9"/>
<dbReference type="EMBL" id="CAGI01000150">
    <property type="protein sequence ID" value="CCF50022.1"/>
    <property type="molecule type" value="Genomic_DNA"/>
</dbReference>
<gene>
    <name evidence="1" type="ORF">UHOR_14164</name>
</gene>
<keyword evidence="2" id="KW-1185">Reference proteome</keyword>
<organism evidence="1 2">
    <name type="scientific">Ustilago hordei</name>
    <name type="common">Barley covered smut fungus</name>
    <dbReference type="NCBI Taxonomy" id="120017"/>
    <lineage>
        <taxon>Eukaryota</taxon>
        <taxon>Fungi</taxon>
        <taxon>Dikarya</taxon>
        <taxon>Basidiomycota</taxon>
        <taxon>Ustilaginomycotina</taxon>
        <taxon>Ustilaginomycetes</taxon>
        <taxon>Ustilaginales</taxon>
        <taxon>Ustilaginaceae</taxon>
        <taxon>Ustilago</taxon>
    </lineage>
</organism>
<proteinExistence type="predicted"/>
<dbReference type="HOGENOM" id="CLU_1416148_0_0_1"/>
<reference evidence="1 2" key="1">
    <citation type="journal article" date="2012" name="Plant Cell">
        <title>Genome comparison of barley and maize smut fungi reveals targeted loss of RNA silencing components and species-specific presence of transposable elements.</title>
        <authorList>
            <person name="Laurie J.D."/>
            <person name="Ali S."/>
            <person name="Linning R."/>
            <person name="Mannhaupt G."/>
            <person name="Wong P."/>
            <person name="Gueldener U."/>
            <person name="Muensterkoetter M."/>
            <person name="Moore R."/>
            <person name="Kahmann R."/>
            <person name="Bakkeren G."/>
            <person name="Schirawski J."/>
        </authorList>
    </citation>
    <scope>NUCLEOTIDE SEQUENCE [LARGE SCALE GENOMIC DNA]</scope>
    <source>
        <strain evidence="2">Uh4875-4</strain>
    </source>
</reference>
<name>I2FSX9_USTHO</name>
<dbReference type="Proteomes" id="UP000006174">
    <property type="component" value="Unassembled WGS sequence"/>
</dbReference>
<accession>I2FSX9</accession>
<evidence type="ECO:0000313" key="1">
    <source>
        <dbReference type="EMBL" id="CCF50022.1"/>
    </source>
</evidence>
<protein>
    <submittedName>
        <fullName evidence="1">Uncharacterized protein</fullName>
    </submittedName>
</protein>
<evidence type="ECO:0000313" key="2">
    <source>
        <dbReference type="Proteomes" id="UP000006174"/>
    </source>
</evidence>
<sequence length="192" mass="20029">MTPRSGVSVDDDEVGGVGDKVGGINTSVQCQLCIASDAAPALSLQRVPSSLSTVQGAPLAPLLSSLSYPACLAPLCLCVNSFDTAPPPCYPACLAPLCLLSGVDSFDTAPPPQDLVSTPLTLVSRAPECIVAYMSVHSTVVNALGHCLDHNILIAYRGQELLDCWCETLPTITDWTAGVKQHRLQQGTGLLV</sequence>